<reference evidence="4 5" key="1">
    <citation type="submission" date="2023-02" db="EMBL/GenBank/DDBJ databases">
        <title>Genome sequencing required for Actinomycetospora new species description.</title>
        <authorList>
            <person name="Saimee Y."/>
            <person name="Duangmal K."/>
        </authorList>
    </citation>
    <scope>NUCLEOTIDE SEQUENCE [LARGE SCALE GENOMIC DNA]</scope>
    <source>
        <strain evidence="4 5">DW7H6</strain>
    </source>
</reference>
<evidence type="ECO:0000256" key="1">
    <source>
        <dbReference type="SAM" id="MobiDB-lite"/>
    </source>
</evidence>
<gene>
    <name evidence="4" type="ORF">PGB27_17605</name>
</gene>
<feature type="compositionally biased region" description="Low complexity" evidence="1">
    <location>
        <begin position="41"/>
        <end position="53"/>
    </location>
</feature>
<dbReference type="InterPro" id="IPR046252">
    <property type="entry name" value="DUF6285"/>
</dbReference>
<feature type="domain" description="Aminoglycoside phosphotransferase" evidence="2">
    <location>
        <begin position="27"/>
        <end position="279"/>
    </location>
</feature>
<accession>A0ABT5SWC3</accession>
<evidence type="ECO:0000259" key="3">
    <source>
        <dbReference type="Pfam" id="PF19802"/>
    </source>
</evidence>
<dbReference type="Proteomes" id="UP001300763">
    <property type="component" value="Unassembled WGS sequence"/>
</dbReference>
<dbReference type="InterPro" id="IPR051678">
    <property type="entry name" value="AGP_Transferase"/>
</dbReference>
<organism evidence="4 5">
    <name type="scientific">Actinomycetospora lemnae</name>
    <dbReference type="NCBI Taxonomy" id="3019891"/>
    <lineage>
        <taxon>Bacteria</taxon>
        <taxon>Bacillati</taxon>
        <taxon>Actinomycetota</taxon>
        <taxon>Actinomycetes</taxon>
        <taxon>Pseudonocardiales</taxon>
        <taxon>Pseudonocardiaceae</taxon>
        <taxon>Actinomycetospora</taxon>
    </lineage>
</organism>
<dbReference type="CDD" id="cd05154">
    <property type="entry name" value="ACAD10_11_N-like"/>
    <property type="match status" value="1"/>
</dbReference>
<keyword evidence="5" id="KW-1185">Reference proteome</keyword>
<dbReference type="Pfam" id="PF01636">
    <property type="entry name" value="APH"/>
    <property type="match status" value="1"/>
</dbReference>
<feature type="compositionally biased region" description="Basic and acidic residues" evidence="1">
    <location>
        <begin position="61"/>
        <end position="71"/>
    </location>
</feature>
<evidence type="ECO:0000313" key="4">
    <source>
        <dbReference type="EMBL" id="MDD7967155.1"/>
    </source>
</evidence>
<dbReference type="PANTHER" id="PTHR21310:SF57">
    <property type="entry name" value="BLR2944 PROTEIN"/>
    <property type="match status" value="1"/>
</dbReference>
<feature type="domain" description="DUF6285" evidence="3">
    <location>
        <begin position="371"/>
        <end position="452"/>
    </location>
</feature>
<dbReference type="RefSeq" id="WP_274201685.1">
    <property type="nucleotide sequence ID" value="NZ_JAQZAO010000007.1"/>
</dbReference>
<dbReference type="Gene3D" id="3.90.1200.10">
    <property type="match status" value="1"/>
</dbReference>
<name>A0ABT5SWC3_9PSEU</name>
<evidence type="ECO:0000313" key="5">
    <source>
        <dbReference type="Proteomes" id="UP001300763"/>
    </source>
</evidence>
<dbReference type="Pfam" id="PF19802">
    <property type="entry name" value="DUF6285"/>
    <property type="match status" value="1"/>
</dbReference>
<proteinExistence type="predicted"/>
<dbReference type="Gene3D" id="3.30.200.20">
    <property type="entry name" value="Phosphorylase Kinase, domain 1"/>
    <property type="match status" value="1"/>
</dbReference>
<protein>
    <submittedName>
        <fullName evidence="4">Phosphotransferase</fullName>
    </submittedName>
</protein>
<dbReference type="InterPro" id="IPR002575">
    <property type="entry name" value="Aminoglycoside_PTrfase"/>
</dbReference>
<dbReference type="PANTHER" id="PTHR21310">
    <property type="entry name" value="AMINOGLYCOSIDE PHOSPHOTRANSFERASE-RELATED-RELATED"/>
    <property type="match status" value="1"/>
</dbReference>
<comment type="caution">
    <text evidence="4">The sequence shown here is derived from an EMBL/GenBank/DDBJ whole genome shotgun (WGS) entry which is preliminary data.</text>
</comment>
<evidence type="ECO:0000259" key="2">
    <source>
        <dbReference type="Pfam" id="PF01636"/>
    </source>
</evidence>
<feature type="region of interest" description="Disordered" evidence="1">
    <location>
        <begin position="33"/>
        <end position="71"/>
    </location>
</feature>
<dbReference type="EMBL" id="JAQZAO010000007">
    <property type="protein sequence ID" value="MDD7967155.1"/>
    <property type="molecule type" value="Genomic_DNA"/>
</dbReference>
<dbReference type="InterPro" id="IPR011009">
    <property type="entry name" value="Kinase-like_dom_sf"/>
</dbReference>
<dbReference type="SUPFAM" id="SSF56112">
    <property type="entry name" value="Protein kinase-like (PK-like)"/>
    <property type="match status" value="1"/>
</dbReference>
<sequence>MGDDLGDQLARRLGEVTGSDVRVDGLRRLTAGASRETWSFTATDPTTDPATAPSGPRALVLRRDPPGDDRPEGMALEAASLAAAAAAGVPVPPLVDSGGDPAVVGAPYLVTEHVDGETIGPRILREERFAAAREGLAAELGRTLARIHAVPLDAVPGLPAGDPVEDLRATYDALDEPLPTVEIALRRLDRHRPDPVPDALVHGDFRLGNLIVDESGLAAVLDWEQVHRGDPREDLGWLCVKCWRFGSPLPVAGLGTIDELLDGYAEVAGVRPDPGAVRWWQVHRTTWWALGCRRMAGRHLAGETPSVELAAIGRRVAEQEHDLLLLLGLPAGPGPEVPAAPRSDLQGRPGAGDLVEAVAGFLRDEVMAAGDERLAFLGRVAANVLDGVARELALGPELERRHRERLAALGFADQAGLAAAIRRGAVDDTDPEVLAAVRAAVTDKLAVANPRYLFRPG</sequence>
<dbReference type="InterPro" id="IPR041726">
    <property type="entry name" value="ACAD10_11_N"/>
</dbReference>